<dbReference type="PANTHER" id="PTHR23280:SF4">
    <property type="entry name" value="BAND 4.1-LIKE PROTEIN 4A"/>
    <property type="match status" value="1"/>
</dbReference>
<feature type="compositionally biased region" description="Basic and acidic residues" evidence="3">
    <location>
        <begin position="356"/>
        <end position="372"/>
    </location>
</feature>
<dbReference type="SMART" id="SM00479">
    <property type="entry name" value="EXOIII"/>
    <property type="match status" value="1"/>
</dbReference>
<reference evidence="5 6" key="1">
    <citation type="submission" date="2020-08" db="EMBL/GenBank/DDBJ databases">
        <authorList>
            <person name="Hejnol A."/>
        </authorList>
    </citation>
    <scope>NUCLEOTIDE SEQUENCE [LARGE SCALE GENOMIC DNA]</scope>
</reference>
<accession>A0A7I8VQE3</accession>
<sequence>MSSLKPSKVRREDADPDPFMIKISRKNGEVNRMKISSLRKKLFDNHLSPDGVDKVLQRRLKNYYKRQLYAESQRQLSQPTLDYIVVIDFEATTEETKGNDYPHEIIEFPIVLIDVKSATVAGEFHEYVKPVLNPKLSKFCRTLTGISQKRIDVADEFPQVFSRAVKFLEERVFGTRWAILTDGPWDMSRFLYKQCSISRLPFPKWARKWINVRKVHANYYAVGKPKKIILMLEDLGKEFDGSLHSGIDDTRNIARIALSLLEDGCDIVTNEKLLEPIEYDGHCIGADFRRQLSDDFQRPKETNSKNTMEIDHDTLSSLHSQIQGLEISKDKKRVRRKEVAPENNDDDEDTEISNNRAKDLSMKYRSEGNNDKDKQGKYCRVWLLDDTEVRFNVKPNHKGQSVLSKVFKHLNLVEKEYFGLRFIDNTNQAQWLDTSRGLGSQFKGPPPYTFYFGVKFYAVDPCKLKQEITRYQFFLQVKKDIFQGRLPVTFEMAAECSALAVQSELGDFDPARHTQGYVSEFRFVPNQTEQLEARIAYLHKFLVGKIPEVAECKFLDKVKWLEMYGVDMHHVIGDNKVDYLLGLTPTGIVVYKNKQKVGNYYWPRISKISHRNTKFILKVRDKNNDENTQTYDLNTKSACKYLYRCSVDHHAFFRLTRRVDLVNSTKASNSKRSSRRDNNDPQKDRSPSLTRTEPNFVRTPSKRHRRRRSDGAMTDFLTSSAPNINEMSRSLKNSGPSAGRMANGQAGDVMYLSDLPDSPRSGRSMKSARSWSEATQRRIAGAWPMRKDRSLQSIQSEPAGAQRNRRNRQRSRSPGRKPPEELAQHFRYVEMDTDVANLTEEQKQKMMDIPYIEVKTTRPAPRVNNRTRQRYRSPMRSERRECDRESVKSGGRLYPPTVVHNNIPVEPPPPYSPPHSDQRYSCPPAYFPPIPPPPIMARPELEGAIHPQPRLPRDFSNRPHSRIPKSTGYAEQVSSNYQARHSRSRQRTTTPLSRSTRSSLTTQI</sequence>
<dbReference type="Proteomes" id="UP000549394">
    <property type="component" value="Unassembled WGS sequence"/>
</dbReference>
<dbReference type="Gene3D" id="1.20.80.10">
    <property type="match status" value="1"/>
</dbReference>
<dbReference type="CDD" id="cd06133">
    <property type="entry name" value="ERI-1_3'hExo_like"/>
    <property type="match status" value="1"/>
</dbReference>
<dbReference type="SUPFAM" id="SSF50729">
    <property type="entry name" value="PH domain-like"/>
    <property type="match status" value="1"/>
</dbReference>
<dbReference type="InterPro" id="IPR000299">
    <property type="entry name" value="FERM_domain"/>
</dbReference>
<feature type="region of interest" description="Disordered" evidence="3">
    <location>
        <begin position="870"/>
        <end position="1004"/>
    </location>
</feature>
<evidence type="ECO:0000313" key="6">
    <source>
        <dbReference type="Proteomes" id="UP000549394"/>
    </source>
</evidence>
<dbReference type="Pfam" id="PF00929">
    <property type="entry name" value="RNase_T"/>
    <property type="match status" value="1"/>
</dbReference>
<dbReference type="Pfam" id="PF09380">
    <property type="entry name" value="FERM_C"/>
    <property type="match status" value="1"/>
</dbReference>
<dbReference type="PRINTS" id="PR00935">
    <property type="entry name" value="BAND41"/>
</dbReference>
<dbReference type="InterPro" id="IPR029071">
    <property type="entry name" value="Ubiquitin-like_domsf"/>
</dbReference>
<dbReference type="PANTHER" id="PTHR23280">
    <property type="entry name" value="4.1 G PROTEIN"/>
    <property type="match status" value="1"/>
</dbReference>
<dbReference type="InterPro" id="IPR012337">
    <property type="entry name" value="RNaseH-like_sf"/>
</dbReference>
<feature type="compositionally biased region" description="Basic and acidic residues" evidence="3">
    <location>
        <begin position="875"/>
        <end position="887"/>
    </location>
</feature>
<dbReference type="GO" id="GO:0000175">
    <property type="term" value="F:3'-5'-RNA exonuclease activity"/>
    <property type="evidence" value="ECO:0007669"/>
    <property type="project" value="InterPro"/>
</dbReference>
<evidence type="ECO:0000259" key="4">
    <source>
        <dbReference type="PROSITE" id="PS50057"/>
    </source>
</evidence>
<proteinExistence type="predicted"/>
<dbReference type="SUPFAM" id="SSF47031">
    <property type="entry name" value="Second domain of FERM"/>
    <property type="match status" value="1"/>
</dbReference>
<evidence type="ECO:0000256" key="1">
    <source>
        <dbReference type="ARBA" id="ARBA00004496"/>
    </source>
</evidence>
<dbReference type="Gene3D" id="1.10.720.30">
    <property type="entry name" value="SAP domain"/>
    <property type="match status" value="1"/>
</dbReference>
<comment type="subcellular location">
    <subcellularLocation>
        <location evidence="1">Cytoplasm</location>
    </subcellularLocation>
</comment>
<dbReference type="InterPro" id="IPR047201">
    <property type="entry name" value="ERI-1_3'hExo-like"/>
</dbReference>
<dbReference type="GO" id="GO:0016020">
    <property type="term" value="C:membrane"/>
    <property type="evidence" value="ECO:0007669"/>
    <property type="project" value="UniProtKB-ARBA"/>
</dbReference>
<feature type="compositionally biased region" description="Basic residues" evidence="3">
    <location>
        <begin position="803"/>
        <end position="815"/>
    </location>
</feature>
<comment type="caution">
    <text evidence="5">The sequence shown here is derived from an EMBL/GenBank/DDBJ whole genome shotgun (WGS) entry which is preliminary data.</text>
</comment>
<feature type="region of interest" description="Disordered" evidence="3">
    <location>
        <begin position="330"/>
        <end position="372"/>
    </location>
</feature>
<keyword evidence="6" id="KW-1185">Reference proteome</keyword>
<feature type="compositionally biased region" description="Low complexity" evidence="3">
    <location>
        <begin position="987"/>
        <end position="1004"/>
    </location>
</feature>
<dbReference type="GO" id="GO:0005737">
    <property type="term" value="C:cytoplasm"/>
    <property type="evidence" value="ECO:0007669"/>
    <property type="project" value="UniProtKB-SubCell"/>
</dbReference>
<dbReference type="CDD" id="cd14473">
    <property type="entry name" value="FERM_B-lobe"/>
    <property type="match status" value="1"/>
</dbReference>
<dbReference type="SUPFAM" id="SSF54236">
    <property type="entry name" value="Ubiquitin-like"/>
    <property type="match status" value="1"/>
</dbReference>
<evidence type="ECO:0000256" key="2">
    <source>
        <dbReference type="ARBA" id="ARBA00022490"/>
    </source>
</evidence>
<dbReference type="SMART" id="SM01196">
    <property type="entry name" value="FERM_C"/>
    <property type="match status" value="1"/>
</dbReference>
<dbReference type="FunFam" id="3.10.20.90:FF:000039">
    <property type="entry name" value="Tyrosine-protein phosphatase non-receptor type"/>
    <property type="match status" value="1"/>
</dbReference>
<feature type="compositionally biased region" description="Pro residues" evidence="3">
    <location>
        <begin position="925"/>
        <end position="936"/>
    </location>
</feature>
<dbReference type="Gene3D" id="2.30.29.30">
    <property type="entry name" value="Pleckstrin-homology domain (PH domain)/Phosphotyrosine-binding domain (PTB)"/>
    <property type="match status" value="1"/>
</dbReference>
<feature type="compositionally biased region" description="Polar residues" evidence="3">
    <location>
        <begin position="716"/>
        <end position="736"/>
    </location>
</feature>
<dbReference type="Gene3D" id="3.30.420.10">
    <property type="entry name" value="Ribonuclease H-like superfamily/Ribonuclease H"/>
    <property type="match status" value="1"/>
</dbReference>
<dbReference type="InterPro" id="IPR014352">
    <property type="entry name" value="FERM/acyl-CoA-bd_prot_sf"/>
</dbReference>
<dbReference type="PROSITE" id="PS00660">
    <property type="entry name" value="FERM_1"/>
    <property type="match status" value="1"/>
</dbReference>
<dbReference type="InterPro" id="IPR013520">
    <property type="entry name" value="Ribonucl_H"/>
</dbReference>
<protein>
    <submittedName>
        <fullName evidence="5">DgyrCDS7014</fullName>
    </submittedName>
</protein>
<dbReference type="InterPro" id="IPR018979">
    <property type="entry name" value="FERM_N"/>
</dbReference>
<dbReference type="FunFam" id="1.20.80.10:FF:000003">
    <property type="entry name" value="Tyrosine-protein phosphatase non-receptor type 4"/>
    <property type="match status" value="1"/>
</dbReference>
<keyword evidence="2" id="KW-0963">Cytoplasm</keyword>
<dbReference type="InterPro" id="IPR035963">
    <property type="entry name" value="FERM_2"/>
</dbReference>
<organism evidence="5 6">
    <name type="scientific">Dimorphilus gyrociliatus</name>
    <dbReference type="NCBI Taxonomy" id="2664684"/>
    <lineage>
        <taxon>Eukaryota</taxon>
        <taxon>Metazoa</taxon>
        <taxon>Spiralia</taxon>
        <taxon>Lophotrochozoa</taxon>
        <taxon>Annelida</taxon>
        <taxon>Polychaeta</taxon>
        <taxon>Polychaeta incertae sedis</taxon>
        <taxon>Dinophilidae</taxon>
        <taxon>Dimorphilus</taxon>
    </lineage>
</organism>
<dbReference type="GO" id="GO:0005856">
    <property type="term" value="C:cytoskeleton"/>
    <property type="evidence" value="ECO:0007669"/>
    <property type="project" value="TreeGrafter"/>
</dbReference>
<dbReference type="InterPro" id="IPR036397">
    <property type="entry name" value="RNaseH_sf"/>
</dbReference>
<dbReference type="PROSITE" id="PS50057">
    <property type="entry name" value="FERM_3"/>
    <property type="match status" value="1"/>
</dbReference>
<dbReference type="GO" id="GO:0003676">
    <property type="term" value="F:nucleic acid binding"/>
    <property type="evidence" value="ECO:0007669"/>
    <property type="project" value="InterPro"/>
</dbReference>
<dbReference type="CDD" id="cd13186">
    <property type="entry name" value="FERM_C_NBL4_NBL5"/>
    <property type="match status" value="1"/>
</dbReference>
<dbReference type="GO" id="GO:0031032">
    <property type="term" value="P:actomyosin structure organization"/>
    <property type="evidence" value="ECO:0007669"/>
    <property type="project" value="TreeGrafter"/>
</dbReference>
<dbReference type="OrthoDB" id="6235974at2759"/>
<dbReference type="AlphaFoldDB" id="A0A7I8VQE3"/>
<dbReference type="Pfam" id="PF09379">
    <property type="entry name" value="FERM_N"/>
    <property type="match status" value="1"/>
</dbReference>
<name>A0A7I8VQE3_9ANNE</name>
<dbReference type="Gene3D" id="3.10.20.90">
    <property type="entry name" value="Phosphatidylinositol 3-kinase Catalytic Subunit, Chain A, domain 1"/>
    <property type="match status" value="1"/>
</dbReference>
<dbReference type="InterPro" id="IPR018980">
    <property type="entry name" value="FERM_PH-like_C"/>
</dbReference>
<dbReference type="InterPro" id="IPR019748">
    <property type="entry name" value="FERM_central"/>
</dbReference>
<dbReference type="FunFam" id="2.30.29.30:FF:000002">
    <property type="entry name" value="Band 4.1-like protein 5 isoform 1"/>
    <property type="match status" value="1"/>
</dbReference>
<dbReference type="Pfam" id="PF00373">
    <property type="entry name" value="FERM_M"/>
    <property type="match status" value="1"/>
</dbReference>
<feature type="domain" description="FERM" evidence="4">
    <location>
        <begin position="377"/>
        <end position="657"/>
    </location>
</feature>
<dbReference type="EMBL" id="CAJFCJ010000008">
    <property type="protein sequence ID" value="CAD5118301.1"/>
    <property type="molecule type" value="Genomic_DNA"/>
</dbReference>
<dbReference type="InterPro" id="IPR036361">
    <property type="entry name" value="SAP_dom_sf"/>
</dbReference>
<dbReference type="InterPro" id="IPR019749">
    <property type="entry name" value="Band_41_domain"/>
</dbReference>
<dbReference type="InterPro" id="IPR011993">
    <property type="entry name" value="PH-like_dom_sf"/>
</dbReference>
<evidence type="ECO:0000313" key="5">
    <source>
        <dbReference type="EMBL" id="CAD5118301.1"/>
    </source>
</evidence>
<feature type="region of interest" description="Disordered" evidence="3">
    <location>
        <begin position="664"/>
        <end position="824"/>
    </location>
</feature>
<dbReference type="SMART" id="SM00295">
    <property type="entry name" value="B41"/>
    <property type="match status" value="1"/>
</dbReference>
<dbReference type="PROSITE" id="PS00661">
    <property type="entry name" value="FERM_2"/>
    <property type="match status" value="1"/>
</dbReference>
<dbReference type="SUPFAM" id="SSF53098">
    <property type="entry name" value="Ribonuclease H-like"/>
    <property type="match status" value="1"/>
</dbReference>
<feature type="compositionally biased region" description="Basic and acidic residues" evidence="3">
    <location>
        <begin position="675"/>
        <end position="686"/>
    </location>
</feature>
<gene>
    <name evidence="5" type="ORF">DGYR_LOCUS6697</name>
</gene>
<dbReference type="InterPro" id="IPR019747">
    <property type="entry name" value="FERM_CS"/>
</dbReference>
<evidence type="ECO:0000256" key="3">
    <source>
        <dbReference type="SAM" id="MobiDB-lite"/>
    </source>
</evidence>